<organism evidence="1">
    <name type="scientific">Oscillatoriales cyanobacterium SpSt-418</name>
    <dbReference type="NCBI Taxonomy" id="2282169"/>
    <lineage>
        <taxon>Bacteria</taxon>
        <taxon>Bacillati</taxon>
        <taxon>Cyanobacteriota</taxon>
        <taxon>Cyanophyceae</taxon>
        <taxon>Oscillatoriophycideae</taxon>
        <taxon>Oscillatoriales</taxon>
    </lineage>
</organism>
<reference evidence="1" key="1">
    <citation type="journal article" date="2020" name="mSystems">
        <title>Genome- and Community-Level Interaction Insights into Carbon Utilization and Element Cycling Functions of Hydrothermarchaeota in Hydrothermal Sediment.</title>
        <authorList>
            <person name="Zhou Z."/>
            <person name="Liu Y."/>
            <person name="Xu W."/>
            <person name="Pan J."/>
            <person name="Luo Z.H."/>
            <person name="Li M."/>
        </authorList>
    </citation>
    <scope>NUCLEOTIDE SEQUENCE [LARGE SCALE GENOMIC DNA]</scope>
    <source>
        <strain evidence="1">SpSt-418</strain>
    </source>
</reference>
<proteinExistence type="predicted"/>
<dbReference type="SUPFAM" id="SSF143749">
    <property type="entry name" value="Phage tail protein-like"/>
    <property type="match status" value="1"/>
</dbReference>
<protein>
    <submittedName>
        <fullName evidence="1">Uncharacterized protein</fullName>
    </submittedName>
</protein>
<dbReference type="EMBL" id="DSRU01000275">
    <property type="protein sequence ID" value="HFM99788.1"/>
    <property type="molecule type" value="Genomic_DNA"/>
</dbReference>
<gene>
    <name evidence="1" type="ORF">ENR64_18945</name>
</gene>
<sequence length="139" mass="15475">MSQLLAIETALIERIAAKLPCKVSPFPGSPDAFGSPALADEIFVGYQRLNASPPPRSLPHSKIIQERIAEYACLLRRKNLRSHQGTYELLDLLRAAVIGFQPLQTSPAFFYQLTEGFVELSQGFWAYSSVFAIYLPSRS</sequence>
<dbReference type="InterPro" id="IPR038042">
    <property type="entry name" value="Gp37-like"/>
</dbReference>
<evidence type="ECO:0000313" key="1">
    <source>
        <dbReference type="EMBL" id="HFM99788.1"/>
    </source>
</evidence>
<name>A0A7C3KH28_9CYAN</name>
<dbReference type="Pfam" id="PF09646">
    <property type="entry name" value="Gp37"/>
    <property type="match status" value="1"/>
</dbReference>
<comment type="caution">
    <text evidence="1">The sequence shown here is derived from an EMBL/GenBank/DDBJ whole genome shotgun (WGS) entry which is preliminary data.</text>
</comment>
<dbReference type="InterPro" id="IPR035934">
    <property type="entry name" value="Phage_tail_protein-like_sf"/>
</dbReference>
<accession>A0A7C3KH28</accession>
<dbReference type="InterPro" id="IPR018602">
    <property type="entry name" value="Gp37/STM4215"/>
</dbReference>
<dbReference type="AlphaFoldDB" id="A0A7C3KH28"/>
<dbReference type="Gene3D" id="3.30.2000.10">
    <property type="entry name" value="Phage tail protein-like"/>
    <property type="match status" value="1"/>
</dbReference>